<evidence type="ECO:0000256" key="3">
    <source>
        <dbReference type="ARBA" id="ARBA00022475"/>
    </source>
</evidence>
<evidence type="ECO:0000256" key="12">
    <source>
        <dbReference type="SAM" id="Phobius"/>
    </source>
</evidence>
<protein>
    <recommendedName>
        <fullName evidence="14">Leucine-rich repeat-containing N-terminal plant-type domain-containing protein</fullName>
    </recommendedName>
</protein>
<dbReference type="FunFam" id="3.80.10.10:FF:000383">
    <property type="entry name" value="Leucine-rich repeat receptor protein kinase EMS1"/>
    <property type="match status" value="1"/>
</dbReference>
<dbReference type="Pfam" id="PF13855">
    <property type="entry name" value="LRR_8"/>
    <property type="match status" value="1"/>
</dbReference>
<dbReference type="Gene3D" id="3.80.10.10">
    <property type="entry name" value="Ribonuclease Inhibitor"/>
    <property type="match status" value="4"/>
</dbReference>
<dbReference type="AlphaFoldDB" id="A0A8J4RLQ6"/>
<dbReference type="SUPFAM" id="SSF52058">
    <property type="entry name" value="L domain-like"/>
    <property type="match status" value="3"/>
</dbReference>
<accession>A0A8J4RLQ6</accession>
<dbReference type="Proteomes" id="UP000737018">
    <property type="component" value="Unassembled WGS sequence"/>
</dbReference>
<feature type="transmembrane region" description="Helical" evidence="12">
    <location>
        <begin position="931"/>
        <end position="954"/>
    </location>
</feature>
<evidence type="ECO:0000256" key="13">
    <source>
        <dbReference type="SAM" id="SignalP"/>
    </source>
</evidence>
<evidence type="ECO:0000313" key="15">
    <source>
        <dbReference type="EMBL" id="KAF3964508.1"/>
    </source>
</evidence>
<evidence type="ECO:0000256" key="9">
    <source>
        <dbReference type="ARBA" id="ARBA00023136"/>
    </source>
</evidence>
<evidence type="ECO:0000256" key="5">
    <source>
        <dbReference type="ARBA" id="ARBA00022692"/>
    </source>
</evidence>
<proteinExistence type="inferred from homology"/>
<dbReference type="InterPro" id="IPR013210">
    <property type="entry name" value="LRR_N_plant-typ"/>
</dbReference>
<comment type="subcellular location">
    <subcellularLocation>
        <location evidence="1">Cell membrane</location>
        <topology evidence="1">Single-pass type I membrane protein</topology>
    </subcellularLocation>
</comment>
<dbReference type="Pfam" id="PF00560">
    <property type="entry name" value="LRR_1"/>
    <property type="match status" value="6"/>
</dbReference>
<gene>
    <name evidence="15" type="ORF">CMV_011218</name>
</gene>
<evidence type="ECO:0000256" key="7">
    <source>
        <dbReference type="ARBA" id="ARBA00022737"/>
    </source>
</evidence>
<dbReference type="Pfam" id="PF08263">
    <property type="entry name" value="LRRNT_2"/>
    <property type="match status" value="1"/>
</dbReference>
<reference evidence="15" key="1">
    <citation type="submission" date="2020-03" db="EMBL/GenBank/DDBJ databases">
        <title>Castanea mollissima Vanexum genome sequencing.</title>
        <authorList>
            <person name="Staton M."/>
        </authorList>
    </citation>
    <scope>NUCLEOTIDE SEQUENCE</scope>
    <source>
        <tissue evidence="15">Leaf</tissue>
    </source>
</reference>
<keyword evidence="11" id="KW-0325">Glycoprotein</keyword>
<keyword evidence="6 13" id="KW-0732">Signal</keyword>
<evidence type="ECO:0000256" key="1">
    <source>
        <dbReference type="ARBA" id="ARBA00004251"/>
    </source>
</evidence>
<dbReference type="PANTHER" id="PTHR48062:SF52">
    <property type="entry name" value="RECEPTOR-LIKE PROTEIN 8-RELATED"/>
    <property type="match status" value="1"/>
</dbReference>
<dbReference type="PROSITE" id="PS51450">
    <property type="entry name" value="LRR"/>
    <property type="match status" value="1"/>
</dbReference>
<evidence type="ECO:0000256" key="4">
    <source>
        <dbReference type="ARBA" id="ARBA00022614"/>
    </source>
</evidence>
<comment type="caution">
    <text evidence="15">The sequence shown here is derived from an EMBL/GenBank/DDBJ whole genome shotgun (WGS) entry which is preliminary data.</text>
</comment>
<dbReference type="FunFam" id="3.80.10.10:FF:000213">
    <property type="entry name" value="Tyrosine-sulfated glycopeptide receptor 1"/>
    <property type="match status" value="1"/>
</dbReference>
<keyword evidence="4" id="KW-0433">Leucine-rich repeat</keyword>
<evidence type="ECO:0000256" key="6">
    <source>
        <dbReference type="ARBA" id="ARBA00022729"/>
    </source>
</evidence>
<evidence type="ECO:0000256" key="2">
    <source>
        <dbReference type="ARBA" id="ARBA00009592"/>
    </source>
</evidence>
<sequence>MSLVKSLLWTSLLFIQIHEYRGCVEQERVGLLELKVLLTSNINNADYILSSWVNETMSECCGWERVTCDDATGHVIELSLCDLNQKENIFMPDETWLLNASLLLPFKELRSLDLSQNQIGSLGNQESNCLSKLGKLTHLNLGSNSFDKEILRFLSALPALKSLDLSSNINMEGPLSSNELVNLSNLEVLILRENHLDGSLPFKDMANFSSLEILDLSRNVFTGSIPPYIGALSSLKAISLSDMELNGTLPIQELCALKKLEEFDLGGNNFEGILPPCLANLTSLRLLDISHNRFNGNLSSSLIANLTFLEYIDLSYNLFEGLFSFSSFANLSKLKVIQILSDNNKLEIEIENSDWDPMFQLQVLVLSNCNLDEPTSTIPKFLFYQHELEVVALSHSKLKGNFPIWLLKNNTRLKLLNLRNNYLDGQFHLPPDNCKNLTWLDVSDNHLDGQLQENIGKVITNLEYLNLSQNNFEGNLPSSIGDISNLQRLDLTFNNFSGQVPMELVTNCTSLIILRLSNNNFHGEFFSKHFSQSFFSLELNNNHFTGTLPKAPLSFCILDVSNNNMSGIIPLWMGNDTVTFLGIIDLSNNFFEGQLPCGLGSFEMINLSHNLLSGLLPSCLNLQNVKHLILRGNNLAGISLPKVVLNSLSLLTLDIRDNRFFGSIPAEIDRLSNLRVLLLSGNHFSGMIPKKLCQLEKIGIMDLSRNFFSGTIPYCFRKITFGQIAASEFVYIYDGSFYADGFSLPYKSILNNDHQIQGTEFGFKKQVEIDFLTKYRSNLYMGLILDIMSALDLSINQLIGGIPLELGQLSSIHSLNLSYNQFTGPIPKTFSNLTQLESLDLSYNNLSGQIPSTLIALNFLEVFNVTHNNLSGQVPDFKAQFGTFDKKCYEGNPFLCGPPLEKPCTMLDESPSSPRQYSNASDGKWYEVDPIVFYTSLSVSYIIFFLGVVSVLYINPQWQQRGFNLVEDCMYWCYYFAVNTLKGLSSCMSH</sequence>
<name>A0A8J4RLQ6_9ROSI</name>
<evidence type="ECO:0000256" key="10">
    <source>
        <dbReference type="ARBA" id="ARBA00023170"/>
    </source>
</evidence>
<keyword evidence="7" id="KW-0677">Repeat</keyword>
<dbReference type="SMART" id="SM00369">
    <property type="entry name" value="LRR_TYP"/>
    <property type="match status" value="13"/>
</dbReference>
<evidence type="ECO:0000313" key="16">
    <source>
        <dbReference type="Proteomes" id="UP000737018"/>
    </source>
</evidence>
<feature type="signal peptide" evidence="13">
    <location>
        <begin position="1"/>
        <end position="22"/>
    </location>
</feature>
<comment type="similarity">
    <text evidence="2">Belongs to the RLP family.</text>
</comment>
<evidence type="ECO:0000256" key="11">
    <source>
        <dbReference type="ARBA" id="ARBA00023180"/>
    </source>
</evidence>
<dbReference type="GO" id="GO:0005886">
    <property type="term" value="C:plasma membrane"/>
    <property type="evidence" value="ECO:0007669"/>
    <property type="project" value="UniProtKB-SubCell"/>
</dbReference>
<feature type="domain" description="Leucine-rich repeat-containing N-terminal plant-type" evidence="14">
    <location>
        <begin position="26"/>
        <end position="69"/>
    </location>
</feature>
<keyword evidence="5 12" id="KW-0812">Transmembrane</keyword>
<keyword evidence="9 12" id="KW-0472">Membrane</keyword>
<feature type="chain" id="PRO_5035269957" description="Leucine-rich repeat-containing N-terminal plant-type domain-containing protein" evidence="13">
    <location>
        <begin position="23"/>
        <end position="990"/>
    </location>
</feature>
<dbReference type="InterPro" id="IPR051502">
    <property type="entry name" value="RLP_Defense_Trigger"/>
</dbReference>
<keyword evidence="8 12" id="KW-1133">Transmembrane helix</keyword>
<evidence type="ECO:0000259" key="14">
    <source>
        <dbReference type="Pfam" id="PF08263"/>
    </source>
</evidence>
<dbReference type="FunFam" id="3.80.10.10:FF:000041">
    <property type="entry name" value="LRR receptor-like serine/threonine-protein kinase ERECTA"/>
    <property type="match status" value="2"/>
</dbReference>
<keyword evidence="16" id="KW-1185">Reference proteome</keyword>
<keyword evidence="10" id="KW-0675">Receptor</keyword>
<evidence type="ECO:0000256" key="8">
    <source>
        <dbReference type="ARBA" id="ARBA00022989"/>
    </source>
</evidence>
<dbReference type="PANTHER" id="PTHR48062">
    <property type="entry name" value="RECEPTOR-LIKE PROTEIN 14"/>
    <property type="match status" value="1"/>
</dbReference>
<dbReference type="InterPro" id="IPR003591">
    <property type="entry name" value="Leu-rich_rpt_typical-subtyp"/>
</dbReference>
<dbReference type="InterPro" id="IPR001611">
    <property type="entry name" value="Leu-rich_rpt"/>
</dbReference>
<keyword evidence="3" id="KW-1003">Cell membrane</keyword>
<dbReference type="OrthoDB" id="4691307at2759"/>
<organism evidence="15 16">
    <name type="scientific">Castanea mollissima</name>
    <name type="common">Chinese chestnut</name>
    <dbReference type="NCBI Taxonomy" id="60419"/>
    <lineage>
        <taxon>Eukaryota</taxon>
        <taxon>Viridiplantae</taxon>
        <taxon>Streptophyta</taxon>
        <taxon>Embryophyta</taxon>
        <taxon>Tracheophyta</taxon>
        <taxon>Spermatophyta</taxon>
        <taxon>Magnoliopsida</taxon>
        <taxon>eudicotyledons</taxon>
        <taxon>Gunneridae</taxon>
        <taxon>Pentapetalae</taxon>
        <taxon>rosids</taxon>
        <taxon>fabids</taxon>
        <taxon>Fagales</taxon>
        <taxon>Fagaceae</taxon>
        <taxon>Castanea</taxon>
    </lineage>
</organism>
<dbReference type="InterPro" id="IPR032675">
    <property type="entry name" value="LRR_dom_sf"/>
</dbReference>
<dbReference type="EMBL" id="JRKL02001355">
    <property type="protein sequence ID" value="KAF3964508.1"/>
    <property type="molecule type" value="Genomic_DNA"/>
</dbReference>